<feature type="compositionally biased region" description="Polar residues" evidence="1">
    <location>
        <begin position="100"/>
        <end position="110"/>
    </location>
</feature>
<feature type="compositionally biased region" description="Polar residues" evidence="1">
    <location>
        <begin position="487"/>
        <end position="509"/>
    </location>
</feature>
<dbReference type="Pfam" id="PF02188">
    <property type="entry name" value="GoLoco"/>
    <property type="match status" value="5"/>
</dbReference>
<feature type="region of interest" description="Disordered" evidence="1">
    <location>
        <begin position="259"/>
        <end position="303"/>
    </location>
</feature>
<dbReference type="AlphaFoldDB" id="A0A671X081"/>
<dbReference type="InParanoid" id="A0A671X081"/>
<dbReference type="Ensembl" id="ENSSAUT00010044467.1">
    <property type="protein sequence ID" value="ENSSAUP00010042241.1"/>
    <property type="gene ID" value="ENSSAUG00010017748.1"/>
</dbReference>
<name>A0A671X081_SPAAU</name>
<dbReference type="Proteomes" id="UP000472265">
    <property type="component" value="Chromosome 23"/>
</dbReference>
<dbReference type="GeneID" id="115575707"/>
<feature type="region of interest" description="Disordered" evidence="1">
    <location>
        <begin position="1"/>
        <end position="143"/>
    </location>
</feature>
<feature type="compositionally biased region" description="Polar residues" evidence="1">
    <location>
        <begin position="43"/>
        <end position="71"/>
    </location>
</feature>
<reference evidence="2" key="1">
    <citation type="submission" date="2021-04" db="EMBL/GenBank/DDBJ databases">
        <authorList>
            <consortium name="Wellcome Sanger Institute Data Sharing"/>
        </authorList>
    </citation>
    <scope>NUCLEOTIDE SEQUENCE [LARGE SCALE GENOMIC DNA]</scope>
</reference>
<sequence length="782" mass="84866">MMASSEMDSKPEAHETKLESQELEQILNAMSHSQRGRMEEQRCTLSPVKTRQVKNTGSHCEEFSNTLSNKQEQPHDTMRLSLPGFNYQEPGMNNHHGSAPQISVTESTPDSNRKLLSIPASQLQVPSQHDCSNSRKTESSDEQEKFMNMISHSQRGRMDDQCCSLDLSKSAPCTPKHSDRKPSASTLNSGPDSEMLFSLLANTQSNRLNDQRVSLQSLPGLQNDTTSTAGGDSSYLCDMVSKVQGSRIDDQRCSLPQILTPKTQCSSKNDKSVSGSGPPRSASFSPRSDIGQPKTKDKAQKQVLTEADQEDFFNLISHTHHRRMDDQRCVLNASPKSTPSHKPSQNMAPKGSDSDKLFSLLENSQGRRLDDQRVSLPSLPGIQNGSTKSTSSAAEIDASYLCYMVSKVQGSRMDEQRCSAPSSLQKQGTPSSQRKDHPIADTSGKLSASLNHAKTDQQQQEASPAEQEQFFEMISHAQSGRMEEQRCSLQPSSSTPATPTHNGSAINNVPTGADADAFFKIISSSHGRRLDDQRVALPKLPGIGGDSERKESGINSKAGIPVSPPHINIAESTPTTSRKDCSRPASQPQRAYAESGSPRAIPKSASFTSEAEYQKKLNSPAQMTVKVSMSFTPQQGHKTLDTCTFPEVFLTLGAPGDNLVIPLSPLPGRPLSVNLNLVPKEDVKSRHSSPSCGSPRKGCSGPSSPNQRATRETHPETSCPHELGKLASSPISPDEDCFSLIERVHTAQLQKGMAQGEQKCQGEQGKGKGAGKKDKKNGGNKQ</sequence>
<feature type="compositionally biased region" description="Polar residues" evidence="1">
    <location>
        <begin position="334"/>
        <end position="347"/>
    </location>
</feature>
<dbReference type="InterPro" id="IPR003109">
    <property type="entry name" value="GoLoco_motif"/>
</dbReference>
<feature type="region of interest" description="Disordered" evidence="1">
    <location>
        <begin position="680"/>
        <end position="731"/>
    </location>
</feature>
<dbReference type="OMA" id="SPDEDCF"/>
<dbReference type="RefSeq" id="XP_030263805.1">
    <property type="nucleotide sequence ID" value="XM_030407945.1"/>
</dbReference>
<evidence type="ECO:0000256" key="1">
    <source>
        <dbReference type="SAM" id="MobiDB-lite"/>
    </source>
</evidence>
<feature type="region of interest" description="Disordered" evidence="1">
    <location>
        <begin position="169"/>
        <end position="190"/>
    </location>
</feature>
<dbReference type="PROSITE" id="PS50877">
    <property type="entry name" value="GOLOCO"/>
    <property type="match status" value="5"/>
</dbReference>
<feature type="compositionally biased region" description="Polar residues" evidence="1">
    <location>
        <begin position="381"/>
        <end position="391"/>
    </location>
</feature>
<feature type="compositionally biased region" description="Polar residues" evidence="1">
    <location>
        <begin position="419"/>
        <end position="432"/>
    </location>
</feature>
<dbReference type="OrthoDB" id="286233at2759"/>
<proteinExistence type="predicted"/>
<reference evidence="2" key="3">
    <citation type="submission" date="2025-09" db="UniProtKB">
        <authorList>
            <consortium name="Ensembl"/>
        </authorList>
    </citation>
    <scope>IDENTIFICATION</scope>
</reference>
<dbReference type="InterPro" id="IPR042168">
    <property type="entry name" value="Pcp2"/>
</dbReference>
<evidence type="ECO:0000313" key="2">
    <source>
        <dbReference type="Ensembl" id="ENSSAUP00010042241.1"/>
    </source>
</evidence>
<feature type="region of interest" description="Disordered" evidence="1">
    <location>
        <begin position="748"/>
        <end position="782"/>
    </location>
</feature>
<feature type="region of interest" description="Disordered" evidence="1">
    <location>
        <begin position="533"/>
        <end position="606"/>
    </location>
</feature>
<feature type="region of interest" description="Disordered" evidence="1">
    <location>
        <begin position="413"/>
        <end position="444"/>
    </location>
</feature>
<dbReference type="PANTHER" id="PTHR47503:SF1">
    <property type="entry name" value="PURKINJE CELL PROTEIN 2 HOMOLOG"/>
    <property type="match status" value="1"/>
</dbReference>
<accession>A0A671X081</accession>
<dbReference type="GO" id="GO:0005085">
    <property type="term" value="F:guanyl-nucleotide exchange factor activity"/>
    <property type="evidence" value="ECO:0007669"/>
    <property type="project" value="InterPro"/>
</dbReference>
<dbReference type="GeneTree" id="ENSGT01030000234854"/>
<keyword evidence="3" id="KW-1185">Reference proteome</keyword>
<feature type="compositionally biased region" description="Basic and acidic residues" evidence="1">
    <location>
        <begin position="132"/>
        <end position="143"/>
    </location>
</feature>
<feature type="region of interest" description="Disordered" evidence="1">
    <location>
        <begin position="331"/>
        <end position="391"/>
    </location>
</feature>
<protein>
    <submittedName>
        <fullName evidence="2">Uncharacterized LOC115575707</fullName>
    </submittedName>
</protein>
<gene>
    <name evidence="2" type="primary">LOC115575707</name>
</gene>
<dbReference type="InterPro" id="IPR011990">
    <property type="entry name" value="TPR-like_helical_dom_sf"/>
</dbReference>
<dbReference type="PANTHER" id="PTHR47503">
    <property type="entry name" value="PURKINJE CELL PROTEIN 2"/>
    <property type="match status" value="1"/>
</dbReference>
<feature type="compositionally biased region" description="Polar residues" evidence="1">
    <location>
        <begin position="260"/>
        <end position="275"/>
    </location>
</feature>
<reference evidence="2" key="2">
    <citation type="submission" date="2025-08" db="UniProtKB">
        <authorList>
            <consortium name="Ensembl"/>
        </authorList>
    </citation>
    <scope>IDENTIFICATION</scope>
</reference>
<evidence type="ECO:0000313" key="3">
    <source>
        <dbReference type="Proteomes" id="UP000472265"/>
    </source>
</evidence>
<feature type="compositionally biased region" description="Basic and acidic residues" evidence="1">
    <location>
        <begin position="7"/>
        <end position="20"/>
    </location>
</feature>
<dbReference type="SMART" id="SM00390">
    <property type="entry name" value="GoLoco"/>
    <property type="match status" value="9"/>
</dbReference>
<feature type="compositionally biased region" description="Low complexity" evidence="1">
    <location>
        <begin position="754"/>
        <end position="763"/>
    </location>
</feature>
<feature type="region of interest" description="Disordered" evidence="1">
    <location>
        <begin position="478"/>
        <end position="509"/>
    </location>
</feature>
<feature type="compositionally biased region" description="Polar residues" evidence="1">
    <location>
        <begin position="119"/>
        <end position="131"/>
    </location>
</feature>
<dbReference type="Gene3D" id="1.25.40.10">
    <property type="entry name" value="Tetratricopeptide repeat domain"/>
    <property type="match status" value="3"/>
</dbReference>
<organism evidence="2 3">
    <name type="scientific">Sparus aurata</name>
    <name type="common">Gilthead sea bream</name>
    <dbReference type="NCBI Taxonomy" id="8175"/>
    <lineage>
        <taxon>Eukaryota</taxon>
        <taxon>Metazoa</taxon>
        <taxon>Chordata</taxon>
        <taxon>Craniata</taxon>
        <taxon>Vertebrata</taxon>
        <taxon>Euteleostomi</taxon>
        <taxon>Actinopterygii</taxon>
        <taxon>Neopterygii</taxon>
        <taxon>Teleostei</taxon>
        <taxon>Neoteleostei</taxon>
        <taxon>Acanthomorphata</taxon>
        <taxon>Eupercaria</taxon>
        <taxon>Spariformes</taxon>
        <taxon>Sparidae</taxon>
        <taxon>Sparus</taxon>
    </lineage>
</organism>